<protein>
    <submittedName>
        <fullName evidence="1">DUF4173 domain-containing protein</fullName>
    </submittedName>
</protein>
<sequence length="497" mass="55408">MHFETADIVLAFGMLIIGFLYWNLIRIDSLGLGVTLFAAVLWGAASVYFRISGIKQTRAGLLASGVFLLSAVNFVLFDITLIKGLNFIFISLAFVFWVLVTAGKRLEEKISLYAISDMFYQLLVIPFTNFSGCFSGIRQVFAKSKRGKGVLSGILGILIFLPVLVMVITLLSSADAAFEGIIDHIRFSVSENLFEYLFQIILGLPVACYLYGMLYGNRYQRNTGNVTLESVNKNLDFFRFAPGVTVYSAMTALNLIYLVFFLAQASYLFSAFEGSLPQTMTYAEYARRGFFELCAVSAINLAVIAGAHLIAKRDRVKVLRGETIALCIFTIALLATAMSKMGMYISYYGLTQLRVYTSWFMVLLLAFFIIILLRQFKSFQGTQAALVSFLILFMVLCYGNIDGLIAKYNIERYQAGTLESVDLESMSYLSDAAVPELYRLYQETEDEGFKKDIKAAILGNLYEEHSGSVAAVSFRDFNLQSYQADAIRNTLTEAGAN</sequence>
<reference evidence="1" key="1">
    <citation type="submission" date="2019-08" db="EMBL/GenBank/DDBJ databases">
        <title>Genome sequence of Clostridiales bacterium MT110.</title>
        <authorList>
            <person name="Cao J."/>
        </authorList>
    </citation>
    <scope>NUCLEOTIDE SEQUENCE</scope>
    <source>
        <strain evidence="1">MT110</strain>
    </source>
</reference>
<proteinExistence type="predicted"/>
<dbReference type="Proteomes" id="UP000594014">
    <property type="component" value="Chromosome"/>
</dbReference>
<keyword evidence="2" id="KW-1185">Reference proteome</keyword>
<dbReference type="EMBL" id="CP042469">
    <property type="protein sequence ID" value="QOX66034.1"/>
    <property type="molecule type" value="Genomic_DNA"/>
</dbReference>
<organism evidence="1 2">
    <name type="scientific">Anoxybacterium hadale</name>
    <dbReference type="NCBI Taxonomy" id="3408580"/>
    <lineage>
        <taxon>Bacteria</taxon>
        <taxon>Bacillati</taxon>
        <taxon>Bacillota</taxon>
        <taxon>Clostridia</taxon>
        <taxon>Peptostreptococcales</taxon>
        <taxon>Anaerovoracaceae</taxon>
        <taxon>Anoxybacterium</taxon>
    </lineage>
</organism>
<evidence type="ECO:0000313" key="2">
    <source>
        <dbReference type="Proteomes" id="UP000594014"/>
    </source>
</evidence>
<name>A0ACD1AI77_9FIRM</name>
<accession>A0ACD1AI77</accession>
<evidence type="ECO:0000313" key="1">
    <source>
        <dbReference type="EMBL" id="QOX66034.1"/>
    </source>
</evidence>
<gene>
    <name evidence="1" type="ORF">FRZ06_20990</name>
</gene>